<evidence type="ECO:0000256" key="1">
    <source>
        <dbReference type="SAM" id="SignalP"/>
    </source>
</evidence>
<dbReference type="GeneID" id="66069399"/>
<gene>
    <name evidence="2" type="ORF">E1B28_000323</name>
</gene>
<dbReference type="Proteomes" id="UP001049176">
    <property type="component" value="Chromosome 1"/>
</dbReference>
<feature type="signal peptide" evidence="1">
    <location>
        <begin position="1"/>
        <end position="19"/>
    </location>
</feature>
<organism evidence="2 3">
    <name type="scientific">Marasmius oreades</name>
    <name type="common">fairy-ring Marasmius</name>
    <dbReference type="NCBI Taxonomy" id="181124"/>
    <lineage>
        <taxon>Eukaryota</taxon>
        <taxon>Fungi</taxon>
        <taxon>Dikarya</taxon>
        <taxon>Basidiomycota</taxon>
        <taxon>Agaricomycotina</taxon>
        <taxon>Agaricomycetes</taxon>
        <taxon>Agaricomycetidae</taxon>
        <taxon>Agaricales</taxon>
        <taxon>Marasmiineae</taxon>
        <taxon>Marasmiaceae</taxon>
        <taxon>Marasmius</taxon>
    </lineage>
</organism>
<reference evidence="2" key="1">
    <citation type="journal article" date="2021" name="Genome Biol. Evol.">
        <title>The assembled and annotated genome of the fairy-ring fungus Marasmius oreades.</title>
        <authorList>
            <person name="Hiltunen M."/>
            <person name="Ament-Velasquez S.L."/>
            <person name="Johannesson H."/>
        </authorList>
    </citation>
    <scope>NUCLEOTIDE SEQUENCE</scope>
    <source>
        <strain evidence="2">03SP1</strain>
    </source>
</reference>
<dbReference type="EMBL" id="CM032181">
    <property type="protein sequence ID" value="KAG7098365.1"/>
    <property type="molecule type" value="Genomic_DNA"/>
</dbReference>
<evidence type="ECO:0000313" key="2">
    <source>
        <dbReference type="EMBL" id="KAG7098365.1"/>
    </source>
</evidence>
<feature type="chain" id="PRO_5040444498" evidence="1">
    <location>
        <begin position="20"/>
        <end position="104"/>
    </location>
</feature>
<dbReference type="KEGG" id="more:E1B28_000323"/>
<keyword evidence="3" id="KW-1185">Reference proteome</keyword>
<dbReference type="RefSeq" id="XP_043014835.1">
    <property type="nucleotide sequence ID" value="XM_043146135.1"/>
</dbReference>
<comment type="caution">
    <text evidence="2">The sequence shown here is derived from an EMBL/GenBank/DDBJ whole genome shotgun (WGS) entry which is preliminary data.</text>
</comment>
<sequence length="104" mass="11256">MQFSTVLLSIASLVGLVSAVDNRLLFQVPAGETTTSFQPKFEAQCQTWPDAANLTFQTLYYQPGDFSGQNANTEVKLICSYHDEAGTTITFTKEVATSLGATPL</sequence>
<protein>
    <submittedName>
        <fullName evidence="2">Uncharacterized protein</fullName>
    </submittedName>
</protein>
<name>A0A9P7V111_9AGAR</name>
<evidence type="ECO:0000313" key="3">
    <source>
        <dbReference type="Proteomes" id="UP001049176"/>
    </source>
</evidence>
<dbReference type="OrthoDB" id="2568950at2759"/>
<keyword evidence="1" id="KW-0732">Signal</keyword>
<proteinExistence type="predicted"/>
<dbReference type="AlphaFoldDB" id="A0A9P7V111"/>
<accession>A0A9P7V111</accession>